<protein>
    <submittedName>
        <fullName evidence="2">Uncharacterized protein</fullName>
    </submittedName>
</protein>
<organism evidence="2">
    <name type="scientific">termite gut metagenome</name>
    <dbReference type="NCBI Taxonomy" id="433724"/>
    <lineage>
        <taxon>unclassified sequences</taxon>
        <taxon>metagenomes</taxon>
        <taxon>organismal metagenomes</taxon>
    </lineage>
</organism>
<gene>
    <name evidence="2" type="ORF">EZS27_016502</name>
</gene>
<keyword evidence="1" id="KW-0175">Coiled coil</keyword>
<evidence type="ECO:0000313" key="2">
    <source>
        <dbReference type="EMBL" id="KAA6335241.1"/>
    </source>
</evidence>
<sequence>MTLPNIYRLERLFEYRDSITIVREQLEKYERLVKEQAEKIERAKWNADEAERLQREANH</sequence>
<evidence type="ECO:0000256" key="1">
    <source>
        <dbReference type="SAM" id="Coils"/>
    </source>
</evidence>
<comment type="caution">
    <text evidence="2">The sequence shown here is derived from an EMBL/GenBank/DDBJ whole genome shotgun (WGS) entry which is preliminary data.</text>
</comment>
<accession>A0A5J4RQN0</accession>
<reference evidence="2" key="1">
    <citation type="submission" date="2019-03" db="EMBL/GenBank/DDBJ databases">
        <title>Single cell metagenomics reveals metabolic interactions within the superorganism composed of flagellate Streblomastix strix and complex community of Bacteroidetes bacteria on its surface.</title>
        <authorList>
            <person name="Treitli S.C."/>
            <person name="Kolisko M."/>
            <person name="Husnik F."/>
            <person name="Keeling P."/>
            <person name="Hampl V."/>
        </authorList>
    </citation>
    <scope>NUCLEOTIDE SEQUENCE</scope>
    <source>
        <strain evidence="2">STM</strain>
    </source>
</reference>
<feature type="coiled-coil region" evidence="1">
    <location>
        <begin position="19"/>
        <end position="53"/>
    </location>
</feature>
<proteinExistence type="predicted"/>
<name>A0A5J4RQN0_9ZZZZ</name>
<dbReference type="AlphaFoldDB" id="A0A5J4RQN0"/>
<dbReference type="EMBL" id="SNRY01000913">
    <property type="protein sequence ID" value="KAA6335241.1"/>
    <property type="molecule type" value="Genomic_DNA"/>
</dbReference>